<evidence type="ECO:0000256" key="5">
    <source>
        <dbReference type="PIRSR" id="PIRSR006278-2"/>
    </source>
</evidence>
<evidence type="ECO:0000313" key="7">
    <source>
        <dbReference type="EMBL" id="MBB6326222.1"/>
    </source>
</evidence>
<evidence type="ECO:0000313" key="8">
    <source>
        <dbReference type="Proteomes" id="UP000588604"/>
    </source>
</evidence>
<reference evidence="7 8" key="1">
    <citation type="submission" date="2020-08" db="EMBL/GenBank/DDBJ databases">
        <title>Genomic Encyclopedia of Type Strains, Phase IV (KMG-IV): sequencing the most valuable type-strain genomes for metagenomic binning, comparative biology and taxonomic classification.</title>
        <authorList>
            <person name="Goeker M."/>
        </authorList>
    </citation>
    <scope>NUCLEOTIDE SEQUENCE [LARGE SCALE GENOMIC DNA]</scope>
    <source>
        <strain evidence="7 8">DSM 102044</strain>
    </source>
</reference>
<dbReference type="InterPro" id="IPR001926">
    <property type="entry name" value="TrpB-like_PALP"/>
</dbReference>
<keyword evidence="3 5" id="KW-0663">Pyridoxal phosphate</keyword>
<accession>A0A841MDT8</accession>
<evidence type="ECO:0000256" key="1">
    <source>
        <dbReference type="ARBA" id="ARBA00001933"/>
    </source>
</evidence>
<feature type="domain" description="Tryptophan synthase beta chain-like PALP" evidence="6">
    <location>
        <begin position="19"/>
        <end position="286"/>
    </location>
</feature>
<evidence type="ECO:0000256" key="3">
    <source>
        <dbReference type="ARBA" id="ARBA00022898"/>
    </source>
</evidence>
<dbReference type="GO" id="GO:0019148">
    <property type="term" value="F:D-cysteine desulfhydrase activity"/>
    <property type="evidence" value="ECO:0007669"/>
    <property type="project" value="TreeGrafter"/>
</dbReference>
<dbReference type="Proteomes" id="UP000588604">
    <property type="component" value="Unassembled WGS sequence"/>
</dbReference>
<dbReference type="Pfam" id="PF00291">
    <property type="entry name" value="PALP"/>
    <property type="match status" value="1"/>
</dbReference>
<dbReference type="PANTHER" id="PTHR43780">
    <property type="entry name" value="1-AMINOCYCLOPROPANE-1-CARBOXYLATE DEAMINASE-RELATED"/>
    <property type="match status" value="1"/>
</dbReference>
<feature type="active site" description="Nucleophile" evidence="4">
    <location>
        <position position="67"/>
    </location>
</feature>
<evidence type="ECO:0000256" key="4">
    <source>
        <dbReference type="PIRSR" id="PIRSR006278-1"/>
    </source>
</evidence>
<dbReference type="InterPro" id="IPR027278">
    <property type="entry name" value="ACCD_DCysDesulf"/>
</dbReference>
<dbReference type="RefSeq" id="WP_184494844.1">
    <property type="nucleotide sequence ID" value="NZ_JACIJO010000002.1"/>
</dbReference>
<proteinExistence type="inferred from homology"/>
<dbReference type="PANTHER" id="PTHR43780:SF2">
    <property type="entry name" value="1-AMINOCYCLOPROPANE-1-CARBOXYLATE DEAMINASE-RELATED"/>
    <property type="match status" value="1"/>
</dbReference>
<dbReference type="InterPro" id="IPR036052">
    <property type="entry name" value="TrpB-like_PALP_sf"/>
</dbReference>
<organism evidence="7 8">
    <name type="scientific">Algoriphagus iocasae</name>
    <dbReference type="NCBI Taxonomy" id="1836499"/>
    <lineage>
        <taxon>Bacteria</taxon>
        <taxon>Pseudomonadati</taxon>
        <taxon>Bacteroidota</taxon>
        <taxon>Cytophagia</taxon>
        <taxon>Cytophagales</taxon>
        <taxon>Cyclobacteriaceae</taxon>
        <taxon>Algoriphagus</taxon>
    </lineage>
</organism>
<feature type="modified residue" description="N6-(pyridoxal phosphate)lysine" evidence="5">
    <location>
        <position position="40"/>
    </location>
</feature>
<evidence type="ECO:0000256" key="2">
    <source>
        <dbReference type="ARBA" id="ARBA00008639"/>
    </source>
</evidence>
<dbReference type="Gene3D" id="3.40.50.1100">
    <property type="match status" value="2"/>
</dbReference>
<dbReference type="PIRSF" id="PIRSF006278">
    <property type="entry name" value="ACCD_DCysDesulf"/>
    <property type="match status" value="1"/>
</dbReference>
<sequence>MLNANPVLNQPINDPILDAKGIKLVVKRLDLIHPEISGNKFFKLKYNLEEAKSQGKDTILTFGGAYSNHISATASGAKAENLNAIGIIRGDTTTTLNPTLLEAQSKGMELYFVSREEYRKKGNLEFIENLKEKFGDFFLIPEGGTNKFAIKGTTEILQNQDEEFSHVICSIGTGGTFAGLAASIKPSQKLIGISSLKGEFIHQEIKNLLDKHHISPAGIMEIKSTFHFGGYAKYNEELIDFIWEFYHKTQIVLDPIYTGKLAFAVWEMIKKNELENGAKILMIHSGGLQGNRGFTERTGIKLPVPVM</sequence>
<comment type="caution">
    <text evidence="7">The sequence shown here is derived from an EMBL/GenBank/DDBJ whole genome shotgun (WGS) entry which is preliminary data.</text>
</comment>
<protein>
    <submittedName>
        <fullName evidence="7">1-aminocyclopropane-1-carboxylate deaminase/D-cysteine desulfhydrase-like pyridoxal-dependent ACC family enzyme</fullName>
    </submittedName>
</protein>
<dbReference type="SUPFAM" id="SSF53686">
    <property type="entry name" value="Tryptophan synthase beta subunit-like PLP-dependent enzymes"/>
    <property type="match status" value="1"/>
</dbReference>
<gene>
    <name evidence="7" type="ORF">FHS59_001850</name>
</gene>
<comment type="cofactor">
    <cofactor evidence="1">
        <name>pyridoxal 5'-phosphate</name>
        <dbReference type="ChEBI" id="CHEBI:597326"/>
    </cofactor>
</comment>
<evidence type="ECO:0000259" key="6">
    <source>
        <dbReference type="Pfam" id="PF00291"/>
    </source>
</evidence>
<name>A0A841MDT8_9BACT</name>
<comment type="similarity">
    <text evidence="2">Belongs to the ACC deaminase/D-cysteine desulfhydrase family.</text>
</comment>
<dbReference type="EMBL" id="JACIJO010000002">
    <property type="protein sequence ID" value="MBB6326222.1"/>
    <property type="molecule type" value="Genomic_DNA"/>
</dbReference>
<keyword evidence="8" id="KW-1185">Reference proteome</keyword>
<dbReference type="AlphaFoldDB" id="A0A841MDT8"/>